<protein>
    <submittedName>
        <fullName evidence="1">Uncharacterized protein</fullName>
    </submittedName>
</protein>
<dbReference type="Proteomes" id="UP001516400">
    <property type="component" value="Unassembled WGS sequence"/>
</dbReference>
<evidence type="ECO:0000313" key="2">
    <source>
        <dbReference type="Proteomes" id="UP001516400"/>
    </source>
</evidence>
<name>A0ABD2NIJ1_9CUCU</name>
<dbReference type="AlphaFoldDB" id="A0ABD2NIJ1"/>
<dbReference type="EMBL" id="JABFTP020000103">
    <property type="protein sequence ID" value="KAL3278409.1"/>
    <property type="molecule type" value="Genomic_DNA"/>
</dbReference>
<comment type="caution">
    <text evidence="1">The sequence shown here is derived from an EMBL/GenBank/DDBJ whole genome shotgun (WGS) entry which is preliminary data.</text>
</comment>
<gene>
    <name evidence="1" type="ORF">HHI36_013732</name>
</gene>
<reference evidence="1 2" key="1">
    <citation type="journal article" date="2021" name="BMC Biol.">
        <title>Horizontally acquired antibacterial genes associated with adaptive radiation of ladybird beetles.</title>
        <authorList>
            <person name="Li H.S."/>
            <person name="Tang X.F."/>
            <person name="Huang Y.H."/>
            <person name="Xu Z.Y."/>
            <person name="Chen M.L."/>
            <person name="Du X.Y."/>
            <person name="Qiu B.Y."/>
            <person name="Chen P.T."/>
            <person name="Zhang W."/>
            <person name="Slipinski A."/>
            <person name="Escalona H.E."/>
            <person name="Waterhouse R.M."/>
            <person name="Zwick A."/>
            <person name="Pang H."/>
        </authorList>
    </citation>
    <scope>NUCLEOTIDE SEQUENCE [LARGE SCALE GENOMIC DNA]</scope>
    <source>
        <strain evidence="1">SYSU2018</strain>
    </source>
</reference>
<keyword evidence="2" id="KW-1185">Reference proteome</keyword>
<evidence type="ECO:0000313" key="1">
    <source>
        <dbReference type="EMBL" id="KAL3278409.1"/>
    </source>
</evidence>
<organism evidence="1 2">
    <name type="scientific">Cryptolaemus montrouzieri</name>
    <dbReference type="NCBI Taxonomy" id="559131"/>
    <lineage>
        <taxon>Eukaryota</taxon>
        <taxon>Metazoa</taxon>
        <taxon>Ecdysozoa</taxon>
        <taxon>Arthropoda</taxon>
        <taxon>Hexapoda</taxon>
        <taxon>Insecta</taxon>
        <taxon>Pterygota</taxon>
        <taxon>Neoptera</taxon>
        <taxon>Endopterygota</taxon>
        <taxon>Coleoptera</taxon>
        <taxon>Polyphaga</taxon>
        <taxon>Cucujiformia</taxon>
        <taxon>Coccinelloidea</taxon>
        <taxon>Coccinellidae</taxon>
        <taxon>Scymninae</taxon>
        <taxon>Scymnini</taxon>
        <taxon>Cryptolaemus</taxon>
    </lineage>
</organism>
<accession>A0ABD2NIJ1</accession>
<proteinExistence type="predicted"/>
<sequence length="60" mass="6990">MEQELLKLLRTAVLHYIQHLLKYVDAEELKNFIDAETTPDGNTSLHVACKMVSWKLQSLY</sequence>